<feature type="region of interest" description="Disordered" evidence="1">
    <location>
        <begin position="27"/>
        <end position="68"/>
    </location>
</feature>
<evidence type="ECO:0000256" key="2">
    <source>
        <dbReference type="SAM" id="SignalP"/>
    </source>
</evidence>
<accession>A0ABV3DRG7</accession>
<evidence type="ECO:0000313" key="3">
    <source>
        <dbReference type="EMBL" id="MEU8138343.1"/>
    </source>
</evidence>
<reference evidence="3 4" key="1">
    <citation type="submission" date="2024-06" db="EMBL/GenBank/DDBJ databases">
        <title>The Natural Products Discovery Center: Release of the First 8490 Sequenced Strains for Exploring Actinobacteria Biosynthetic Diversity.</title>
        <authorList>
            <person name="Kalkreuter E."/>
            <person name="Kautsar S.A."/>
            <person name="Yang D."/>
            <person name="Bader C.D."/>
            <person name="Teijaro C.N."/>
            <person name="Fluegel L."/>
            <person name="Davis C.M."/>
            <person name="Simpson J.R."/>
            <person name="Lauterbach L."/>
            <person name="Steele A.D."/>
            <person name="Gui C."/>
            <person name="Meng S."/>
            <person name="Li G."/>
            <person name="Viehrig K."/>
            <person name="Ye F."/>
            <person name="Su P."/>
            <person name="Kiefer A.F."/>
            <person name="Nichols A."/>
            <person name="Cepeda A.J."/>
            <person name="Yan W."/>
            <person name="Fan B."/>
            <person name="Jiang Y."/>
            <person name="Adhikari A."/>
            <person name="Zheng C.-J."/>
            <person name="Schuster L."/>
            <person name="Cowan T.M."/>
            <person name="Smanski M.J."/>
            <person name="Chevrette M.G."/>
            <person name="De Carvalho L.P.S."/>
            <person name="Shen B."/>
        </authorList>
    </citation>
    <scope>NUCLEOTIDE SEQUENCE [LARGE SCALE GENOMIC DNA]</scope>
    <source>
        <strain evidence="3 4">NPDC048946</strain>
    </source>
</reference>
<proteinExistence type="predicted"/>
<sequence length="261" mass="26476">MRLHARFAALAVALPLLGFTAACGSGQTNGKKETAPPNAGSHTGPGASGGASGGASAPATSKSPPRTALTEAELKAARLTGVRGWQILANDREPAPASPEKADNPECQPLLDLVAPEPSLQPDAKAAITITKADVPGQINMGIGQFGPGKVEKLFVDAAAALPKCGQFSGTNKNGSRIDYTATAGTGATLGDATIRIDFTRAQGARKSLIPVVMVRSGTAAVQAMSIDTVVDAKAAPPLAVSDELLELQLALLVEAQKKLV</sequence>
<feature type="chain" id="PRO_5046554303" description="Lipoprotein" evidence="2">
    <location>
        <begin position="25"/>
        <end position="261"/>
    </location>
</feature>
<keyword evidence="4" id="KW-1185">Reference proteome</keyword>
<protein>
    <recommendedName>
        <fullName evidence="5">Lipoprotein</fullName>
    </recommendedName>
</protein>
<dbReference type="PROSITE" id="PS51257">
    <property type="entry name" value="PROKAR_LIPOPROTEIN"/>
    <property type="match status" value="1"/>
</dbReference>
<feature type="compositionally biased region" description="Low complexity" evidence="1">
    <location>
        <begin position="54"/>
        <end position="68"/>
    </location>
</feature>
<comment type="caution">
    <text evidence="3">The sequence shown here is derived from an EMBL/GenBank/DDBJ whole genome shotgun (WGS) entry which is preliminary data.</text>
</comment>
<keyword evidence="2" id="KW-0732">Signal</keyword>
<organism evidence="3 4">
    <name type="scientific">Streptodolium elevatio</name>
    <dbReference type="NCBI Taxonomy" id="3157996"/>
    <lineage>
        <taxon>Bacteria</taxon>
        <taxon>Bacillati</taxon>
        <taxon>Actinomycetota</taxon>
        <taxon>Actinomycetes</taxon>
        <taxon>Kitasatosporales</taxon>
        <taxon>Streptomycetaceae</taxon>
        <taxon>Streptodolium</taxon>
    </lineage>
</organism>
<name>A0ABV3DRG7_9ACTN</name>
<evidence type="ECO:0000256" key="1">
    <source>
        <dbReference type="SAM" id="MobiDB-lite"/>
    </source>
</evidence>
<dbReference type="RefSeq" id="WP_358361571.1">
    <property type="nucleotide sequence ID" value="NZ_JBEZFP010000119.1"/>
</dbReference>
<evidence type="ECO:0008006" key="5">
    <source>
        <dbReference type="Google" id="ProtNLM"/>
    </source>
</evidence>
<evidence type="ECO:0000313" key="4">
    <source>
        <dbReference type="Proteomes" id="UP001551482"/>
    </source>
</evidence>
<dbReference type="Proteomes" id="UP001551482">
    <property type="component" value="Unassembled WGS sequence"/>
</dbReference>
<dbReference type="EMBL" id="JBEZFP010000119">
    <property type="protein sequence ID" value="MEU8138343.1"/>
    <property type="molecule type" value="Genomic_DNA"/>
</dbReference>
<gene>
    <name evidence="3" type="ORF">AB0C36_33185</name>
</gene>
<feature type="signal peptide" evidence="2">
    <location>
        <begin position="1"/>
        <end position="24"/>
    </location>
</feature>